<accession>A0A315ZZL7</accession>
<dbReference type="EMBL" id="QGDO01000002">
    <property type="protein sequence ID" value="PWJ42817.1"/>
    <property type="molecule type" value="Genomic_DNA"/>
</dbReference>
<proteinExistence type="predicted"/>
<sequence>MNRFYFILGVFLCFACVKGTKAQNMNSPIFKRIQNWTFPLDKEALENGEVVGYIEFLDKNYESFENHNDDSKDFLEHVKALDTESDFDKKDEDYYILGTKVVYLVDAPIDYFNKDRLTNLDYFQSTMPGYKLQDLNNNTFAIQGGVMEPDFKFKVAYVDVENDLERKGNDLKNVFRTYKRDQIMPSSFTWQENFDYGRVMFHKTSEMSKVLTVYYPYEGNRTLVECYTLNYLYNVPPALMGGPSMLIDDLKSGILSYVQSCRKIANQAI</sequence>
<evidence type="ECO:0000313" key="1">
    <source>
        <dbReference type="EMBL" id="PWJ42817.1"/>
    </source>
</evidence>
<reference evidence="1 2" key="1">
    <citation type="submission" date="2018-03" db="EMBL/GenBank/DDBJ databases">
        <title>Genomic Encyclopedia of Archaeal and Bacterial Type Strains, Phase II (KMG-II): from individual species to whole genera.</title>
        <authorList>
            <person name="Goeker M."/>
        </authorList>
    </citation>
    <scope>NUCLEOTIDE SEQUENCE [LARGE SCALE GENOMIC DNA]</scope>
    <source>
        <strain evidence="1 2">DSM 28229</strain>
    </source>
</reference>
<name>A0A315ZZL7_SEDFL</name>
<organism evidence="1 2">
    <name type="scientific">Sediminitomix flava</name>
    <dbReference type="NCBI Taxonomy" id="379075"/>
    <lineage>
        <taxon>Bacteria</taxon>
        <taxon>Pseudomonadati</taxon>
        <taxon>Bacteroidota</taxon>
        <taxon>Cytophagia</taxon>
        <taxon>Cytophagales</taxon>
        <taxon>Flammeovirgaceae</taxon>
        <taxon>Sediminitomix</taxon>
    </lineage>
</organism>
<evidence type="ECO:0000313" key="2">
    <source>
        <dbReference type="Proteomes" id="UP000245535"/>
    </source>
</evidence>
<dbReference type="RefSeq" id="WP_146201660.1">
    <property type="nucleotide sequence ID" value="NZ_QGDO01000002.1"/>
</dbReference>
<dbReference type="Proteomes" id="UP000245535">
    <property type="component" value="Unassembled WGS sequence"/>
</dbReference>
<keyword evidence="2" id="KW-1185">Reference proteome</keyword>
<comment type="caution">
    <text evidence="1">The sequence shown here is derived from an EMBL/GenBank/DDBJ whole genome shotgun (WGS) entry which is preliminary data.</text>
</comment>
<protein>
    <submittedName>
        <fullName evidence="1">Uncharacterized protein</fullName>
    </submittedName>
</protein>
<gene>
    <name evidence="1" type="ORF">BC781_102363</name>
</gene>
<dbReference type="OrthoDB" id="1007524at2"/>
<dbReference type="AlphaFoldDB" id="A0A315ZZL7"/>